<dbReference type="InterPro" id="IPR000092">
    <property type="entry name" value="Polyprenyl_synt"/>
</dbReference>
<keyword evidence="1" id="KW-0479">Metal-binding</keyword>
<comment type="similarity">
    <text evidence="3">Belongs to the FPP/GGPP synthase family.</text>
</comment>
<comment type="caution">
    <text evidence="4">The sequence shown here is derived from an EMBL/GenBank/DDBJ whole genome shotgun (WGS) entry which is preliminary data.</text>
</comment>
<evidence type="ECO:0000313" key="5">
    <source>
        <dbReference type="Proteomes" id="UP001168821"/>
    </source>
</evidence>
<dbReference type="GO" id="GO:0004659">
    <property type="term" value="F:prenyltransferase activity"/>
    <property type="evidence" value="ECO:0007669"/>
    <property type="project" value="InterPro"/>
</dbReference>
<accession>A0AA38HRB1</accession>
<dbReference type="GO" id="GO:0046872">
    <property type="term" value="F:metal ion binding"/>
    <property type="evidence" value="ECO:0007669"/>
    <property type="project" value="UniProtKB-KW"/>
</dbReference>
<reference evidence="4" key="1">
    <citation type="journal article" date="2023" name="G3 (Bethesda)">
        <title>Whole genome assemblies of Zophobas morio and Tenebrio molitor.</title>
        <authorList>
            <person name="Kaur S."/>
            <person name="Stinson S.A."/>
            <person name="diCenzo G.C."/>
        </authorList>
    </citation>
    <scope>NUCLEOTIDE SEQUENCE</scope>
    <source>
        <strain evidence="4">QUZm001</strain>
    </source>
</reference>
<keyword evidence="2" id="KW-0460">Magnesium</keyword>
<dbReference type="GO" id="GO:0008299">
    <property type="term" value="P:isoprenoid biosynthetic process"/>
    <property type="evidence" value="ECO:0007669"/>
    <property type="project" value="InterPro"/>
</dbReference>
<sequence>MNPPPNTNASNDNTNQEDEKIVLQPFNHFKQLPPLNDFIAKIWSAFDSWFQIPKDKCKEISILMTKLLAGVYITDDLVDNSVLRRGIPTSHLVYGRSRTIYSSIFGTVSAITKFDDPKVVDVFITMGLKLFQGQLMEMYYTRNGICPTEDEYRKIVLNKTSSTVSFGLLLQQTFASQNKTTNFEQVLVTLGLFIQICNDYISLKSSAYADLKTFGDDITEGIFTFPIIHGIQSRLEDHRLMNIMKQKTSDYNVKRHFVKLLEEFGSLDYTLRTLKKLKHELVEETKKVAPNPDLEKILDDGLNHIEALVM</sequence>
<dbReference type="InterPro" id="IPR008949">
    <property type="entry name" value="Isoprenoid_synthase_dom_sf"/>
</dbReference>
<dbReference type="Proteomes" id="UP001168821">
    <property type="component" value="Unassembled WGS sequence"/>
</dbReference>
<protein>
    <recommendedName>
        <fullName evidence="6">Geranylgeranyl pyrophosphate synthase</fullName>
    </recommendedName>
</protein>
<proteinExistence type="inferred from homology"/>
<organism evidence="4 5">
    <name type="scientific">Zophobas morio</name>
    <dbReference type="NCBI Taxonomy" id="2755281"/>
    <lineage>
        <taxon>Eukaryota</taxon>
        <taxon>Metazoa</taxon>
        <taxon>Ecdysozoa</taxon>
        <taxon>Arthropoda</taxon>
        <taxon>Hexapoda</taxon>
        <taxon>Insecta</taxon>
        <taxon>Pterygota</taxon>
        <taxon>Neoptera</taxon>
        <taxon>Endopterygota</taxon>
        <taxon>Coleoptera</taxon>
        <taxon>Polyphaga</taxon>
        <taxon>Cucujiformia</taxon>
        <taxon>Tenebrionidae</taxon>
        <taxon>Zophobas</taxon>
    </lineage>
</organism>
<evidence type="ECO:0000256" key="2">
    <source>
        <dbReference type="ARBA" id="ARBA00022842"/>
    </source>
</evidence>
<dbReference type="PANTHER" id="PTHR12001">
    <property type="entry name" value="GERANYLGERANYL PYROPHOSPHATE SYNTHASE"/>
    <property type="match status" value="1"/>
</dbReference>
<dbReference type="CDD" id="cd00867">
    <property type="entry name" value="Trans_IPPS"/>
    <property type="match status" value="1"/>
</dbReference>
<dbReference type="Pfam" id="PF00348">
    <property type="entry name" value="polyprenyl_synt"/>
    <property type="match status" value="1"/>
</dbReference>
<dbReference type="EMBL" id="JALNTZ010000009">
    <property type="protein sequence ID" value="KAJ3641202.1"/>
    <property type="molecule type" value="Genomic_DNA"/>
</dbReference>
<evidence type="ECO:0008006" key="6">
    <source>
        <dbReference type="Google" id="ProtNLM"/>
    </source>
</evidence>
<dbReference type="SUPFAM" id="SSF48576">
    <property type="entry name" value="Terpenoid synthases"/>
    <property type="match status" value="1"/>
</dbReference>
<keyword evidence="3" id="KW-0808">Transferase</keyword>
<dbReference type="Gene3D" id="1.10.600.10">
    <property type="entry name" value="Farnesyl Diphosphate Synthase"/>
    <property type="match status" value="1"/>
</dbReference>
<evidence type="ECO:0000256" key="1">
    <source>
        <dbReference type="ARBA" id="ARBA00022723"/>
    </source>
</evidence>
<dbReference type="PANTHER" id="PTHR12001:SF44">
    <property type="entry name" value="GERANYLGERANYL PYROPHOSPHATE SYNTHASE"/>
    <property type="match status" value="1"/>
</dbReference>
<evidence type="ECO:0000313" key="4">
    <source>
        <dbReference type="EMBL" id="KAJ3641202.1"/>
    </source>
</evidence>
<evidence type="ECO:0000256" key="3">
    <source>
        <dbReference type="RuleBase" id="RU004466"/>
    </source>
</evidence>
<dbReference type="GO" id="GO:0042811">
    <property type="term" value="P:pheromone biosynthetic process"/>
    <property type="evidence" value="ECO:0007669"/>
    <property type="project" value="UniProtKB-ARBA"/>
</dbReference>
<dbReference type="AlphaFoldDB" id="A0AA38HRB1"/>
<name>A0AA38HRB1_9CUCU</name>
<gene>
    <name evidence="4" type="ORF">Zmor_027717</name>
</gene>
<keyword evidence="5" id="KW-1185">Reference proteome</keyword>